<feature type="domain" description="HMG box" evidence="7">
    <location>
        <begin position="43"/>
        <end position="111"/>
    </location>
</feature>
<keyword evidence="10" id="KW-1185">Reference proteome</keyword>
<feature type="region of interest" description="Disordered" evidence="6">
    <location>
        <begin position="221"/>
        <end position="288"/>
    </location>
</feature>
<evidence type="ECO:0000256" key="2">
    <source>
        <dbReference type="ARBA" id="ARBA00023125"/>
    </source>
</evidence>
<dbReference type="EMBL" id="JADWDJ010000008">
    <property type="protein sequence ID" value="KAG5276802.1"/>
    <property type="molecule type" value="Genomic_DNA"/>
</dbReference>
<dbReference type="CDD" id="cd22046">
    <property type="entry name" value="HMG-box_SoxF_SOX7"/>
    <property type="match status" value="1"/>
</dbReference>
<dbReference type="PROSITE" id="PS51516">
    <property type="entry name" value="SOX_C"/>
    <property type="match status" value="1"/>
</dbReference>
<evidence type="ECO:0000259" key="7">
    <source>
        <dbReference type="PROSITE" id="PS50118"/>
    </source>
</evidence>
<dbReference type="Pfam" id="PF12067">
    <property type="entry name" value="Sox17_18_mid"/>
    <property type="match status" value="1"/>
</dbReference>
<evidence type="ECO:0000256" key="1">
    <source>
        <dbReference type="ARBA" id="ARBA00023015"/>
    </source>
</evidence>
<feature type="domain" description="Sox C-terminal" evidence="8">
    <location>
        <begin position="281"/>
        <end position="417"/>
    </location>
</feature>
<evidence type="ECO:0000256" key="4">
    <source>
        <dbReference type="ARBA" id="ARBA00023242"/>
    </source>
</evidence>
<gene>
    <name evidence="9" type="ORF">AALO_G00109890</name>
</gene>
<keyword evidence="3" id="KW-0804">Transcription</keyword>
<evidence type="ECO:0000313" key="9">
    <source>
        <dbReference type="EMBL" id="KAG5276802.1"/>
    </source>
</evidence>
<evidence type="ECO:0000259" key="8">
    <source>
        <dbReference type="PROSITE" id="PS51516"/>
    </source>
</evidence>
<reference evidence="9" key="1">
    <citation type="submission" date="2020-10" db="EMBL/GenBank/DDBJ databases">
        <title>Chromosome-scale genome assembly of the Allis shad, Alosa alosa.</title>
        <authorList>
            <person name="Margot Z."/>
            <person name="Christophe K."/>
            <person name="Cabau C."/>
            <person name="Louis A."/>
            <person name="Berthelot C."/>
            <person name="Parey E."/>
            <person name="Roest Crollius H."/>
            <person name="Montfort J."/>
            <person name="Robinson-Rechavi M."/>
            <person name="Bucao C."/>
            <person name="Bouchez O."/>
            <person name="Gislard M."/>
            <person name="Lluch J."/>
            <person name="Milhes M."/>
            <person name="Lampietro C."/>
            <person name="Lopez Roques C."/>
            <person name="Donnadieu C."/>
            <person name="Braasch I."/>
            <person name="Desvignes T."/>
            <person name="Postlethwait J."/>
            <person name="Bobe J."/>
            <person name="Guiguen Y."/>
        </authorList>
    </citation>
    <scope>NUCLEOTIDE SEQUENCE</scope>
    <source>
        <strain evidence="9">M-15738</strain>
        <tissue evidence="9">Blood</tissue>
    </source>
</reference>
<accession>A0AAV6GTS9</accession>
<comment type="caution">
    <text evidence="9">The sequence shown here is derived from an EMBL/GenBank/DDBJ whole genome shotgun (WGS) entry which is preliminary data.</text>
</comment>
<protein>
    <submittedName>
        <fullName evidence="9">Uncharacterized protein</fullName>
    </submittedName>
</protein>
<dbReference type="GO" id="GO:0000978">
    <property type="term" value="F:RNA polymerase II cis-regulatory region sequence-specific DNA binding"/>
    <property type="evidence" value="ECO:0007669"/>
    <property type="project" value="TreeGrafter"/>
</dbReference>
<dbReference type="GO" id="GO:0001228">
    <property type="term" value="F:DNA-binding transcription activator activity, RNA polymerase II-specific"/>
    <property type="evidence" value="ECO:0007669"/>
    <property type="project" value="TreeGrafter"/>
</dbReference>
<dbReference type="Pfam" id="PF00505">
    <property type="entry name" value="HMG_box"/>
    <property type="match status" value="1"/>
</dbReference>
<dbReference type="FunFam" id="1.10.30.10:FF:000008">
    <property type="entry name" value="transcription factor SOX-7"/>
    <property type="match status" value="1"/>
</dbReference>
<evidence type="ECO:0000256" key="6">
    <source>
        <dbReference type="SAM" id="MobiDB-lite"/>
    </source>
</evidence>
<feature type="compositionally biased region" description="Basic and acidic residues" evidence="6">
    <location>
        <begin position="25"/>
        <end position="41"/>
    </location>
</feature>
<dbReference type="InterPro" id="IPR036910">
    <property type="entry name" value="HMG_box_dom_sf"/>
</dbReference>
<dbReference type="SMART" id="SM00398">
    <property type="entry name" value="HMG"/>
    <property type="match status" value="1"/>
</dbReference>
<dbReference type="Gene3D" id="1.10.30.10">
    <property type="entry name" value="High mobility group box domain"/>
    <property type="match status" value="1"/>
</dbReference>
<dbReference type="PANTHER" id="PTHR10270:SF210">
    <property type="entry name" value="TRANSCRIPTION FACTOR SOX-7"/>
    <property type="match status" value="1"/>
</dbReference>
<dbReference type="GO" id="GO:0005634">
    <property type="term" value="C:nucleus"/>
    <property type="evidence" value="ECO:0007669"/>
    <property type="project" value="UniProtKB-UniRule"/>
</dbReference>
<feature type="region of interest" description="Disordered" evidence="6">
    <location>
        <begin position="154"/>
        <end position="176"/>
    </location>
</feature>
<sequence>MAALISAYSSWPESFECSAGDGDVPDGHTSHRGSVDKTSEPRIRRPMNAFMVWAKDERKRLAVQNPDLHNAELSKMLGKSWKALTPPQKRPYVEEAERLRVKHMQDYPNYKYRPRRKKQLKRICKRVDPGFLLGGLAPDQNALPDPRSCCHPLDKDDDGSGGGVIGGSGGVGGGFSSPSLPGMRVFRDAAGSNSSFDTYPYGLPTPPEMSPLDAVEHSEHPSFYPASVPVSSSGSCPPSSSGAPCSDDRRLGPAHLTSPPPYHPDYSQQGPPPPPPHHCGPHMGHHHHMSMSHQLPYYASSFPQIQIHHHGLQGHHLGQLSPPPEQGQLESLDQLSQAELLGEVDRDEFDQYLNSNSAATAMAGGGYHHGGEQGAMTVTGHIQVTAASACSSSTTESSLISVLADATAAYYNNYGIS</sequence>
<evidence type="ECO:0000313" key="10">
    <source>
        <dbReference type="Proteomes" id="UP000823561"/>
    </source>
</evidence>
<dbReference type="InterPro" id="IPR033392">
    <property type="entry name" value="Sox7/17/18_central"/>
</dbReference>
<dbReference type="Proteomes" id="UP000823561">
    <property type="component" value="Chromosome 8"/>
</dbReference>
<feature type="compositionally biased region" description="Low complexity" evidence="6">
    <location>
        <begin position="225"/>
        <end position="245"/>
    </location>
</feature>
<keyword evidence="2 5" id="KW-0238">DNA-binding</keyword>
<dbReference type="InterPro" id="IPR021934">
    <property type="entry name" value="Sox_C"/>
</dbReference>
<feature type="compositionally biased region" description="Basic residues" evidence="6">
    <location>
        <begin position="279"/>
        <end position="288"/>
    </location>
</feature>
<feature type="compositionally biased region" description="Gly residues" evidence="6">
    <location>
        <begin position="160"/>
        <end position="175"/>
    </location>
</feature>
<dbReference type="PANTHER" id="PTHR10270">
    <property type="entry name" value="SOX TRANSCRIPTION FACTOR"/>
    <property type="match status" value="1"/>
</dbReference>
<organism evidence="9 10">
    <name type="scientific">Alosa alosa</name>
    <name type="common">allis shad</name>
    <dbReference type="NCBI Taxonomy" id="278164"/>
    <lineage>
        <taxon>Eukaryota</taxon>
        <taxon>Metazoa</taxon>
        <taxon>Chordata</taxon>
        <taxon>Craniata</taxon>
        <taxon>Vertebrata</taxon>
        <taxon>Euteleostomi</taxon>
        <taxon>Actinopterygii</taxon>
        <taxon>Neopterygii</taxon>
        <taxon>Teleostei</taxon>
        <taxon>Clupei</taxon>
        <taxon>Clupeiformes</taxon>
        <taxon>Clupeoidei</taxon>
        <taxon>Clupeidae</taxon>
        <taxon>Alosa</taxon>
    </lineage>
</organism>
<keyword evidence="4 5" id="KW-0539">Nucleus</keyword>
<keyword evidence="1" id="KW-0805">Transcription regulation</keyword>
<dbReference type="GO" id="GO:0030154">
    <property type="term" value="P:cell differentiation"/>
    <property type="evidence" value="ECO:0007669"/>
    <property type="project" value="TreeGrafter"/>
</dbReference>
<dbReference type="InterPro" id="IPR009071">
    <property type="entry name" value="HMG_box_dom"/>
</dbReference>
<evidence type="ECO:0000256" key="3">
    <source>
        <dbReference type="ARBA" id="ARBA00023163"/>
    </source>
</evidence>
<dbReference type="PROSITE" id="PS50118">
    <property type="entry name" value="HMG_BOX_2"/>
    <property type="match status" value="1"/>
</dbReference>
<dbReference type="SUPFAM" id="SSF47095">
    <property type="entry name" value="HMG-box"/>
    <property type="match status" value="1"/>
</dbReference>
<feature type="DNA-binding region" description="HMG box" evidence="5">
    <location>
        <begin position="43"/>
        <end position="111"/>
    </location>
</feature>
<evidence type="ECO:0000256" key="5">
    <source>
        <dbReference type="PROSITE-ProRule" id="PRU00267"/>
    </source>
</evidence>
<proteinExistence type="predicted"/>
<name>A0AAV6GTS9_9TELE</name>
<feature type="region of interest" description="Disordered" evidence="6">
    <location>
        <begin position="15"/>
        <end position="41"/>
    </location>
</feature>
<dbReference type="InterPro" id="IPR050140">
    <property type="entry name" value="SRY-related_HMG-box_TF-like"/>
</dbReference>
<dbReference type="AlphaFoldDB" id="A0AAV6GTS9"/>